<protein>
    <recommendedName>
        <fullName evidence="3">IrrE N-terminal-like domain-containing protein</fullName>
    </recommendedName>
</protein>
<dbReference type="Proteomes" id="UP000207598">
    <property type="component" value="Unassembled WGS sequence"/>
</dbReference>
<name>A0A238KUT5_9RHOB</name>
<accession>A0A238KUT5</accession>
<evidence type="ECO:0008006" key="3">
    <source>
        <dbReference type="Google" id="ProtNLM"/>
    </source>
</evidence>
<dbReference type="AlphaFoldDB" id="A0A238KUT5"/>
<keyword evidence="2" id="KW-1185">Reference proteome</keyword>
<reference evidence="1 2" key="1">
    <citation type="submission" date="2017-05" db="EMBL/GenBank/DDBJ databases">
        <authorList>
            <person name="Song R."/>
            <person name="Chenine A.L."/>
            <person name="Ruprecht R.M."/>
        </authorList>
    </citation>
    <scope>NUCLEOTIDE SEQUENCE [LARGE SCALE GENOMIC DNA]</scope>
    <source>
        <strain evidence="1 2">CECT 8898</strain>
    </source>
</reference>
<dbReference type="EMBL" id="FXYF01000009">
    <property type="protein sequence ID" value="SMX45942.1"/>
    <property type="molecule type" value="Genomic_DNA"/>
</dbReference>
<proteinExistence type="predicted"/>
<sequence>MVAMSVRHGDHFAILVGKDAKYPAPTAYHVAHELGHIASGHLAPNAALVDMSEPLEEKSPDSEELEADSFALRLLTGQASPQIEFDQGPANGAVLAAAVMRAAEDSRIEPGTLAMCYGYQASDWATTYAALARIYERPDDVWRFLNRIATRELDWEAYSDDETEYLRAVMGGVELG</sequence>
<organism evidence="1 2">
    <name type="scientific">Maliponia aquimaris</name>
    <dbReference type="NCBI Taxonomy" id="1673631"/>
    <lineage>
        <taxon>Bacteria</taxon>
        <taxon>Pseudomonadati</taxon>
        <taxon>Pseudomonadota</taxon>
        <taxon>Alphaproteobacteria</taxon>
        <taxon>Rhodobacterales</taxon>
        <taxon>Paracoccaceae</taxon>
        <taxon>Maliponia</taxon>
    </lineage>
</organism>
<evidence type="ECO:0000313" key="2">
    <source>
        <dbReference type="Proteomes" id="UP000207598"/>
    </source>
</evidence>
<gene>
    <name evidence="1" type="ORF">MAA8898_03285</name>
</gene>
<evidence type="ECO:0000313" key="1">
    <source>
        <dbReference type="EMBL" id="SMX45942.1"/>
    </source>
</evidence>